<accession>A0ABD1TH22</accession>
<dbReference type="InterPro" id="IPR015300">
    <property type="entry name" value="DNA-bd_pseudobarrel_sf"/>
</dbReference>
<evidence type="ECO:0000313" key="7">
    <source>
        <dbReference type="Proteomes" id="UP001604336"/>
    </source>
</evidence>
<keyword evidence="2" id="KW-0805">Transcription regulation</keyword>
<sequence length="169" mass="19078">MKRTTYYNAVAQVHDQWPIKKALTLSDVDITHPFLTLSQQQVETHIVLYMTPHQQEQLRAVGPVGFNAQDDDTGEIHVMKLKWRGSFYNLIGKWGKIVCGNGLDVGQEIKLRWVGGCLHFSVPQQQVVAVSPVRTVVASMVHDRWPIKKVLTMSDGYQSSISSITLLFC</sequence>
<dbReference type="PANTHER" id="PTHR34269:SF3">
    <property type="entry name" value="TF-B3 DOMAIN-CONTAINING PROTEIN"/>
    <property type="match status" value="1"/>
</dbReference>
<evidence type="ECO:0000313" key="6">
    <source>
        <dbReference type="EMBL" id="KAL2511863.1"/>
    </source>
</evidence>
<dbReference type="SUPFAM" id="SSF101936">
    <property type="entry name" value="DNA-binding pseudobarrel domain"/>
    <property type="match status" value="1"/>
</dbReference>
<dbReference type="EMBL" id="JBFOLK010000005">
    <property type="protein sequence ID" value="KAL2511863.1"/>
    <property type="molecule type" value="Genomic_DNA"/>
</dbReference>
<evidence type="ECO:0000256" key="5">
    <source>
        <dbReference type="ARBA" id="ARBA00023242"/>
    </source>
</evidence>
<keyword evidence="5" id="KW-0539">Nucleus</keyword>
<protein>
    <recommendedName>
        <fullName evidence="8">TF-B3 domain-containing protein</fullName>
    </recommendedName>
</protein>
<evidence type="ECO:0000256" key="4">
    <source>
        <dbReference type="ARBA" id="ARBA00023163"/>
    </source>
</evidence>
<dbReference type="GO" id="GO:0005634">
    <property type="term" value="C:nucleus"/>
    <property type="evidence" value="ECO:0007669"/>
    <property type="project" value="UniProtKB-SubCell"/>
</dbReference>
<name>A0ABD1TH22_9LAMI</name>
<dbReference type="PANTHER" id="PTHR34269">
    <property type="entry name" value="TRANSCRIPTION FACTOR B3-DOMAIN FAMILY-RELATED"/>
    <property type="match status" value="1"/>
</dbReference>
<evidence type="ECO:0000256" key="3">
    <source>
        <dbReference type="ARBA" id="ARBA00023125"/>
    </source>
</evidence>
<proteinExistence type="predicted"/>
<organism evidence="6 7">
    <name type="scientific">Abeliophyllum distichum</name>
    <dbReference type="NCBI Taxonomy" id="126358"/>
    <lineage>
        <taxon>Eukaryota</taxon>
        <taxon>Viridiplantae</taxon>
        <taxon>Streptophyta</taxon>
        <taxon>Embryophyta</taxon>
        <taxon>Tracheophyta</taxon>
        <taxon>Spermatophyta</taxon>
        <taxon>Magnoliopsida</taxon>
        <taxon>eudicotyledons</taxon>
        <taxon>Gunneridae</taxon>
        <taxon>Pentapetalae</taxon>
        <taxon>asterids</taxon>
        <taxon>lamiids</taxon>
        <taxon>Lamiales</taxon>
        <taxon>Oleaceae</taxon>
        <taxon>Forsythieae</taxon>
        <taxon>Abeliophyllum</taxon>
    </lineage>
</organism>
<dbReference type="AlphaFoldDB" id="A0ABD1TH22"/>
<dbReference type="Gene3D" id="2.40.330.10">
    <property type="entry name" value="DNA-binding pseudobarrel domain"/>
    <property type="match status" value="1"/>
</dbReference>
<keyword evidence="3" id="KW-0238">DNA-binding</keyword>
<keyword evidence="4" id="KW-0804">Transcription</keyword>
<evidence type="ECO:0000256" key="1">
    <source>
        <dbReference type="ARBA" id="ARBA00004123"/>
    </source>
</evidence>
<comment type="subcellular location">
    <subcellularLocation>
        <location evidence="1">Nucleus</location>
    </subcellularLocation>
</comment>
<dbReference type="Proteomes" id="UP001604336">
    <property type="component" value="Unassembled WGS sequence"/>
</dbReference>
<evidence type="ECO:0000256" key="2">
    <source>
        <dbReference type="ARBA" id="ARBA00023015"/>
    </source>
</evidence>
<keyword evidence="7" id="KW-1185">Reference proteome</keyword>
<comment type="caution">
    <text evidence="6">The sequence shown here is derived from an EMBL/GenBank/DDBJ whole genome shotgun (WGS) entry which is preliminary data.</text>
</comment>
<dbReference type="GO" id="GO:0003677">
    <property type="term" value="F:DNA binding"/>
    <property type="evidence" value="ECO:0007669"/>
    <property type="project" value="UniProtKB-KW"/>
</dbReference>
<evidence type="ECO:0008006" key="8">
    <source>
        <dbReference type="Google" id="ProtNLM"/>
    </source>
</evidence>
<reference evidence="7" key="1">
    <citation type="submission" date="2024-07" db="EMBL/GenBank/DDBJ databases">
        <title>Two chromosome-level genome assemblies of Korean endemic species Abeliophyllum distichum and Forsythia ovata (Oleaceae).</title>
        <authorList>
            <person name="Jang H."/>
        </authorList>
    </citation>
    <scope>NUCLEOTIDE SEQUENCE [LARGE SCALE GENOMIC DNA]</scope>
</reference>
<dbReference type="InterPro" id="IPR051442">
    <property type="entry name" value="B3_domain"/>
</dbReference>
<gene>
    <name evidence="6" type="ORF">Adt_17463</name>
</gene>